<dbReference type="Proteomes" id="UP001596108">
    <property type="component" value="Unassembled WGS sequence"/>
</dbReference>
<comment type="caution">
    <text evidence="3">The sequence shown here is derived from an EMBL/GenBank/DDBJ whole genome shotgun (WGS) entry which is preliminary data.</text>
</comment>
<evidence type="ECO:0000313" key="3">
    <source>
        <dbReference type="EMBL" id="MFC5532572.1"/>
    </source>
</evidence>
<evidence type="ECO:0000313" key="4">
    <source>
        <dbReference type="Proteomes" id="UP001596108"/>
    </source>
</evidence>
<feature type="coiled-coil region" evidence="1">
    <location>
        <begin position="142"/>
        <end position="172"/>
    </location>
</feature>
<gene>
    <name evidence="3" type="ORF">ACFPQ4_24400</name>
</gene>
<dbReference type="Gene3D" id="1.10.287.4300">
    <property type="entry name" value="Stage III sporulation protein AH-like"/>
    <property type="match status" value="1"/>
</dbReference>
<organism evidence="3 4">
    <name type="scientific">Cohnella yongneupensis</name>
    <dbReference type="NCBI Taxonomy" id="425006"/>
    <lineage>
        <taxon>Bacteria</taxon>
        <taxon>Bacillati</taxon>
        <taxon>Bacillota</taxon>
        <taxon>Bacilli</taxon>
        <taxon>Bacillales</taxon>
        <taxon>Paenibacillaceae</taxon>
        <taxon>Cohnella</taxon>
    </lineage>
</organism>
<keyword evidence="1" id="KW-0175">Coiled coil</keyword>
<dbReference type="RefSeq" id="WP_378114560.1">
    <property type="nucleotide sequence ID" value="NZ_JBHSNC010000058.1"/>
</dbReference>
<dbReference type="InterPro" id="IPR038503">
    <property type="entry name" value="SpoIIIAH_sf"/>
</dbReference>
<reference evidence="4" key="1">
    <citation type="journal article" date="2019" name="Int. J. Syst. Evol. Microbiol.">
        <title>The Global Catalogue of Microorganisms (GCM) 10K type strain sequencing project: providing services to taxonomists for standard genome sequencing and annotation.</title>
        <authorList>
            <consortium name="The Broad Institute Genomics Platform"/>
            <consortium name="The Broad Institute Genome Sequencing Center for Infectious Disease"/>
            <person name="Wu L."/>
            <person name="Ma J."/>
        </authorList>
    </citation>
    <scope>NUCLEOTIDE SEQUENCE [LARGE SCALE GENOMIC DNA]</scope>
    <source>
        <strain evidence="4">CGMCC 1.18578</strain>
    </source>
</reference>
<sequence>MNNKRQTIWLVSMLSLMVILSAYYLFTEDVPKTDNANGITEQTNQLDATQASGTNSDGIEITQVDTITGETSTATDDSTIASDDTATGLSPEDEAVIKDMTNLKGAELLDQISLSRKEKVDKTADDLSSILADTKNHSPEEAQAASEQLRQLEDTNDRITALEDKLLQEFDNAVVSEEDVNNYKIIVLSDKLEKKQAVSIVDLATKELNTSPDHVTVQVVTQ</sequence>
<evidence type="ECO:0000256" key="1">
    <source>
        <dbReference type="SAM" id="Coils"/>
    </source>
</evidence>
<feature type="transmembrane region" description="Helical" evidence="2">
    <location>
        <begin position="7"/>
        <end position="26"/>
    </location>
</feature>
<protein>
    <submittedName>
        <fullName evidence="3">SpoIIIAH-like family protein</fullName>
    </submittedName>
</protein>
<keyword evidence="4" id="KW-1185">Reference proteome</keyword>
<accession>A0ABW0R9Q4</accession>
<dbReference type="Pfam" id="PF12685">
    <property type="entry name" value="SpoIIIAH"/>
    <property type="match status" value="1"/>
</dbReference>
<keyword evidence="2" id="KW-0812">Transmembrane</keyword>
<keyword evidence="2" id="KW-1133">Transmembrane helix</keyword>
<dbReference type="EMBL" id="JBHSNC010000058">
    <property type="protein sequence ID" value="MFC5532572.1"/>
    <property type="molecule type" value="Genomic_DNA"/>
</dbReference>
<evidence type="ECO:0000256" key="2">
    <source>
        <dbReference type="SAM" id="Phobius"/>
    </source>
</evidence>
<keyword evidence="2" id="KW-0472">Membrane</keyword>
<name>A0ABW0R9Q4_9BACL</name>
<dbReference type="InterPro" id="IPR024232">
    <property type="entry name" value="SpoIIIAH"/>
</dbReference>
<proteinExistence type="predicted"/>